<keyword evidence="3" id="KW-1185">Reference proteome</keyword>
<reference evidence="2 3" key="1">
    <citation type="submission" date="2019-06" db="EMBL/GenBank/DDBJ databases">
        <title>Spirosoma utsteinense sp. nov. isolated from Antarctic ice-free soils.</title>
        <authorList>
            <person name="Tahon G."/>
        </authorList>
    </citation>
    <scope>NUCLEOTIDE SEQUENCE [LARGE SCALE GENOMIC DNA]</scope>
    <source>
        <strain evidence="2 3">LMG 31447</strain>
    </source>
</reference>
<proteinExistence type="predicted"/>
<evidence type="ECO:0000313" key="2">
    <source>
        <dbReference type="EMBL" id="MBC3794013.1"/>
    </source>
</evidence>
<feature type="transmembrane region" description="Helical" evidence="1">
    <location>
        <begin position="12"/>
        <end position="32"/>
    </location>
</feature>
<gene>
    <name evidence="2" type="ORF">FH603_4540</name>
</gene>
<sequence length="182" mass="20415">MSPFTNFLDRITNWKTLLFLLVLYVSFPAYWLKNAEATMNQLAGKAIGPIDLTVGFDPTRTLTMVADYGPAARAYYTRVELTTDLIYPIVYSMLFGVILTMLLRHLPGRWVTLLPFVCLLFDYLENAIIVTMLTSYPSQSIPVAVIGEVVKLVKWLLVSTSIGLILYGLMLNVSGRITPIKS</sequence>
<comment type="caution">
    <text evidence="2">The sequence shown here is derived from an EMBL/GenBank/DDBJ whole genome shotgun (WGS) entry which is preliminary data.</text>
</comment>
<accession>A0ABR6WBS3</accession>
<feature type="transmembrane region" description="Helical" evidence="1">
    <location>
        <begin position="153"/>
        <end position="173"/>
    </location>
</feature>
<evidence type="ECO:0000313" key="3">
    <source>
        <dbReference type="Proteomes" id="UP000700732"/>
    </source>
</evidence>
<feature type="transmembrane region" description="Helical" evidence="1">
    <location>
        <begin position="85"/>
        <end position="103"/>
    </location>
</feature>
<protein>
    <submittedName>
        <fullName evidence="2">Uncharacterized protein</fullName>
    </submittedName>
</protein>
<feature type="transmembrane region" description="Helical" evidence="1">
    <location>
        <begin position="110"/>
        <end position="133"/>
    </location>
</feature>
<organism evidence="2 3">
    <name type="scientific">Spirosoma utsteinense</name>
    <dbReference type="NCBI Taxonomy" id="2585773"/>
    <lineage>
        <taxon>Bacteria</taxon>
        <taxon>Pseudomonadati</taxon>
        <taxon>Bacteroidota</taxon>
        <taxon>Cytophagia</taxon>
        <taxon>Cytophagales</taxon>
        <taxon>Cytophagaceae</taxon>
        <taxon>Spirosoma</taxon>
    </lineage>
</organism>
<evidence type="ECO:0000256" key="1">
    <source>
        <dbReference type="SAM" id="Phobius"/>
    </source>
</evidence>
<dbReference type="Proteomes" id="UP000700732">
    <property type="component" value="Unassembled WGS sequence"/>
</dbReference>
<keyword evidence="1" id="KW-1133">Transmembrane helix</keyword>
<name>A0ABR6WBS3_9BACT</name>
<keyword evidence="1" id="KW-0472">Membrane</keyword>
<keyword evidence="1" id="KW-0812">Transmembrane</keyword>
<dbReference type="EMBL" id="VFIA01000035">
    <property type="protein sequence ID" value="MBC3794013.1"/>
    <property type="molecule type" value="Genomic_DNA"/>
</dbReference>
<dbReference type="RefSeq" id="WP_186740011.1">
    <property type="nucleotide sequence ID" value="NZ_VFIA01000035.1"/>
</dbReference>